<dbReference type="SUPFAM" id="SSF52540">
    <property type="entry name" value="P-loop containing nucleoside triphosphate hydrolases"/>
    <property type="match status" value="1"/>
</dbReference>
<accession>A0A098GGQ2</accession>
<keyword evidence="5" id="KW-1185">Reference proteome</keyword>
<evidence type="ECO:0000256" key="1">
    <source>
        <dbReference type="SAM" id="MobiDB-lite"/>
    </source>
</evidence>
<organism evidence="2 4">
    <name type="scientific">Legionella micdadei</name>
    <name type="common">Tatlockia micdadei</name>
    <dbReference type="NCBI Taxonomy" id="451"/>
    <lineage>
        <taxon>Bacteria</taxon>
        <taxon>Pseudomonadati</taxon>
        <taxon>Pseudomonadota</taxon>
        <taxon>Gammaproteobacteria</taxon>
        <taxon>Legionellales</taxon>
        <taxon>Legionellaceae</taxon>
        <taxon>Legionella</taxon>
    </lineage>
</organism>
<evidence type="ECO:0000313" key="2">
    <source>
        <dbReference type="EMBL" id="CEG61663.1"/>
    </source>
</evidence>
<gene>
    <name evidence="2" type="ORF">LMI_2395</name>
    <name evidence="3" type="ORF">SAMN02982997_01872</name>
</gene>
<dbReference type="Gene3D" id="3.40.50.300">
    <property type="entry name" value="P-loop containing nucleotide triphosphate hydrolases"/>
    <property type="match status" value="1"/>
</dbReference>
<keyword evidence="3" id="KW-0547">Nucleotide-binding</keyword>
<dbReference type="KEGG" id="tmc:LMI_2395"/>
<keyword evidence="3" id="KW-0067">ATP-binding</keyword>
<feature type="region of interest" description="Disordered" evidence="1">
    <location>
        <begin position="685"/>
        <end position="750"/>
    </location>
</feature>
<proteinExistence type="predicted"/>
<dbReference type="RefSeq" id="WP_045099865.1">
    <property type="nucleotide sequence ID" value="NZ_CP020614.1"/>
</dbReference>
<feature type="compositionally biased region" description="Basic residues" evidence="1">
    <location>
        <begin position="707"/>
        <end position="720"/>
    </location>
</feature>
<dbReference type="GO" id="GO:0004386">
    <property type="term" value="F:helicase activity"/>
    <property type="evidence" value="ECO:0007669"/>
    <property type="project" value="UniProtKB-KW"/>
</dbReference>
<dbReference type="InterPro" id="IPR027417">
    <property type="entry name" value="P-loop_NTPase"/>
</dbReference>
<dbReference type="OrthoDB" id="5653742at2"/>
<dbReference type="EMBL" id="LN614830">
    <property type="protein sequence ID" value="CEG61663.1"/>
    <property type="molecule type" value="Genomic_DNA"/>
</dbReference>
<evidence type="ECO:0000313" key="5">
    <source>
        <dbReference type="Proteomes" id="UP000182998"/>
    </source>
</evidence>
<keyword evidence="3" id="KW-0378">Hydrolase</keyword>
<feature type="compositionally biased region" description="Polar residues" evidence="1">
    <location>
        <begin position="691"/>
        <end position="701"/>
    </location>
</feature>
<dbReference type="STRING" id="451.B6N58_04190"/>
<dbReference type="AlphaFoldDB" id="A0A098GGQ2"/>
<keyword evidence="3" id="KW-0347">Helicase</keyword>
<reference evidence="4" key="1">
    <citation type="submission" date="2014-09" db="EMBL/GenBank/DDBJ databases">
        <authorList>
            <person name="Gomez-Valero L."/>
        </authorList>
    </citation>
    <scope>NUCLEOTIDE SEQUENCE [LARGE SCALE GENOMIC DNA]</scope>
    <source>
        <strain evidence="4">ATCC33218</strain>
    </source>
</reference>
<protein>
    <submittedName>
        <fullName evidence="3">Superfamily I DNA or RNA helicase</fullName>
    </submittedName>
</protein>
<feature type="compositionally biased region" description="Polar residues" evidence="1">
    <location>
        <begin position="727"/>
        <end position="746"/>
    </location>
</feature>
<name>A0A098GGQ2_LEGMI</name>
<dbReference type="HOGENOM" id="CLU_263578_0_0_6"/>
<evidence type="ECO:0000313" key="3">
    <source>
        <dbReference type="EMBL" id="SCY48504.1"/>
    </source>
</evidence>
<dbReference type="Proteomes" id="UP000032414">
    <property type="component" value="Chromosome I"/>
</dbReference>
<dbReference type="Proteomes" id="UP000182998">
    <property type="component" value="Unassembled WGS sequence"/>
</dbReference>
<reference evidence="3 5" key="3">
    <citation type="submission" date="2016-10" db="EMBL/GenBank/DDBJ databases">
        <authorList>
            <person name="Varghese N."/>
            <person name="Submissions S."/>
        </authorList>
    </citation>
    <scope>NUCLEOTIDE SEQUENCE [LARGE SCALE GENOMIC DNA]</scope>
    <source>
        <strain evidence="3 5">ATCC 33218</strain>
    </source>
</reference>
<dbReference type="EMBL" id="FMVN01000008">
    <property type="protein sequence ID" value="SCY48504.1"/>
    <property type="molecule type" value="Genomic_DNA"/>
</dbReference>
<sequence>MAPGTIHYWQGLIGDEEKLEEYKPIIEKLVRGEYKSLGLEWIVKPYVYSVRASQGNRLLFANAEVKGHPYILFLKDIGHQYHRSPFVVIPGYCERYLEKYRHYLEEVLEQSGQEEGLVSNLQGNKEGTGIKWVGLEYYNQNFIELNSKQEEALKAKLPLLVSGPPGSGKSCVSLFLMNPLLNGLPLEGNNGVLYVTQSSRLVEQMQRGSAEGLPAEAEGRVGYQSYESLARVLHGEELAGKTLVDKEEFAEWFRHYVSKKQEELKARESTQGWRKGKLEELKEKGSQVYQEFRILSGYDEAGYLSLGGKQSIFHDSEEKGWIYAAYEAYQIFLKSEKKVDLAFFPFVVKGRYEMVVVDESQDLSYLQLRNLLELAKAGQVCLCIDTRQSLNDSKSKRPYIVETLRKMGYEVSHIELPFSHRCPEVVVPFLNNAVGIRNVLTGGSDDKLGQSKITGCSGKKKAGSIRWVEGPDEETLKFLHELAKTTQFAVVTQAEYVEEARKLYKTEMVFTVEQIKGLEFRTVVAHKILEPTELLREADDILEEYLKVNPDVLLDKSKAAHRAKKGQGDERFGPPMNQFFTACSRATEHLIINQKRHHALRHLYQLLGVGLPNKEEAQEVTFAVSTKTEEELRREWLSKAIDFVKQGLPQAREIYIHKLGHKPEEFEAFRKEHEIKLASVVNPVADKPGLKNTQAAEQSPAQEDKRSKKSKKKKKNRKGKKDVGPVEQQNATLPTKSSLVTNPPREQTSKRFSEVISHALLPQPKPQRTPQEYVVDLFNSLTINNLERLFACDEDKLFRFLFAIPMPDGQCLLSHILESEKNEILLEFLDKHKESVYKFTGEHFSKPIPGHPNNLTPFELLAKSVGGLSFLYYILYYNPFLILTLSVTHILCPPHKTWEELNNPNTLLFHLMNENRIAQPNGINVLKFLMATDLYNEFCKPDVKGNTWFQWAAEQDRFDLTSLMVSSPTLNMEILERKNNEDRSLAGLLNVCMPGLVDTLKQKKTSPSHMSSSELQINSALNHVWGHQNLKKLFHSHPSTICRRLFTPLCKEEYLVTRLLTSNQVVQVFESGALWEHDWNCFNGKFFSEKIPGKNCTPLEVLFNSVNGCFFLYSILKENVNFALQIDTAIICPPHKKWDELKEKKSYLYQLATEAVGPVGINLLLGFCENCRLIDALSKQDSEGNTWLHWAIENRVNRDMILSIYSMIDDSVCKKPNKKGITLEELIKTIGLKDIGKGTPSPNQNKKASVEVTEVPLGYISLNIS</sequence>
<reference evidence="2" key="2">
    <citation type="submission" date="2014-09" db="EMBL/GenBank/DDBJ databases">
        <authorList>
            <person name="GOMEZ-VALERO Laura"/>
        </authorList>
    </citation>
    <scope>NUCLEOTIDE SEQUENCE</scope>
    <source>
        <strain evidence="2">ATCC33218</strain>
    </source>
</reference>
<evidence type="ECO:0000313" key="4">
    <source>
        <dbReference type="Proteomes" id="UP000032414"/>
    </source>
</evidence>